<dbReference type="AlphaFoldDB" id="A0A645H030"/>
<protein>
    <submittedName>
        <fullName evidence="1">Uncharacterized protein</fullName>
    </submittedName>
</protein>
<proteinExistence type="predicted"/>
<comment type="caution">
    <text evidence="1">The sequence shown here is derived from an EMBL/GenBank/DDBJ whole genome shotgun (WGS) entry which is preliminary data.</text>
</comment>
<dbReference type="EMBL" id="VSSQ01084397">
    <property type="protein sequence ID" value="MPN32405.1"/>
    <property type="molecule type" value="Genomic_DNA"/>
</dbReference>
<name>A0A645H030_9ZZZZ</name>
<reference evidence="1" key="1">
    <citation type="submission" date="2019-08" db="EMBL/GenBank/DDBJ databases">
        <authorList>
            <person name="Kucharzyk K."/>
            <person name="Murdoch R.W."/>
            <person name="Higgins S."/>
            <person name="Loffler F."/>
        </authorList>
    </citation>
    <scope>NUCLEOTIDE SEQUENCE</scope>
</reference>
<sequence length="176" mass="20423">MARHALDVPNVDRLAAADHALILQSRARFKERLAQQRNLATAAANSRRHLDAEERLALAADFVCRHHHMIHRITRPAGDNDDVVKAQKRRVGALAFQRRFYQRAHRNGQQLPRNHRPGRNLPARVEYGDDHRVCDIEVDAVEFEQPRYLFRRNGPREDFAQALVPQQRQRLLVARA</sequence>
<gene>
    <name evidence="1" type="ORF">SDC9_179883</name>
</gene>
<evidence type="ECO:0000313" key="1">
    <source>
        <dbReference type="EMBL" id="MPN32405.1"/>
    </source>
</evidence>
<accession>A0A645H030</accession>
<organism evidence="1">
    <name type="scientific">bioreactor metagenome</name>
    <dbReference type="NCBI Taxonomy" id="1076179"/>
    <lineage>
        <taxon>unclassified sequences</taxon>
        <taxon>metagenomes</taxon>
        <taxon>ecological metagenomes</taxon>
    </lineage>
</organism>